<gene>
    <name evidence="2" type="ORF">Rhopal_005549-T1</name>
</gene>
<feature type="compositionally biased region" description="Low complexity" evidence="1">
    <location>
        <begin position="24"/>
        <end position="54"/>
    </location>
</feature>
<name>A0AAV5GRF2_9BASI</name>
<evidence type="ECO:0000313" key="2">
    <source>
        <dbReference type="EMBL" id="GJN92519.1"/>
    </source>
</evidence>
<dbReference type="Pfam" id="PF11951">
    <property type="entry name" value="Fungal_trans_2"/>
    <property type="match status" value="1"/>
</dbReference>
<dbReference type="InterPro" id="IPR021858">
    <property type="entry name" value="Fun_TF"/>
</dbReference>
<dbReference type="AlphaFoldDB" id="A0AAV5GRF2"/>
<keyword evidence="3" id="KW-1185">Reference proteome</keyword>
<organism evidence="2 3">
    <name type="scientific">Rhodotorula paludigena</name>
    <dbReference type="NCBI Taxonomy" id="86838"/>
    <lineage>
        <taxon>Eukaryota</taxon>
        <taxon>Fungi</taxon>
        <taxon>Dikarya</taxon>
        <taxon>Basidiomycota</taxon>
        <taxon>Pucciniomycotina</taxon>
        <taxon>Microbotryomycetes</taxon>
        <taxon>Sporidiobolales</taxon>
        <taxon>Sporidiobolaceae</taxon>
        <taxon>Rhodotorula</taxon>
    </lineage>
</organism>
<proteinExistence type="predicted"/>
<feature type="region of interest" description="Disordered" evidence="1">
    <location>
        <begin position="1"/>
        <end position="59"/>
    </location>
</feature>
<protein>
    <submittedName>
        <fullName evidence="2">Uncharacterized protein</fullName>
    </submittedName>
</protein>
<evidence type="ECO:0000256" key="1">
    <source>
        <dbReference type="SAM" id="MobiDB-lite"/>
    </source>
</evidence>
<evidence type="ECO:0000313" key="3">
    <source>
        <dbReference type="Proteomes" id="UP001342314"/>
    </source>
</evidence>
<reference evidence="2 3" key="1">
    <citation type="submission" date="2021-12" db="EMBL/GenBank/DDBJ databases">
        <title>High titer production of polyol ester of fatty acids by Rhodotorula paludigena BS15 towards product separation-free biomass refinery.</title>
        <authorList>
            <person name="Mano J."/>
            <person name="Ono H."/>
            <person name="Tanaka T."/>
            <person name="Naito K."/>
            <person name="Sushida H."/>
            <person name="Ike M."/>
            <person name="Tokuyasu K."/>
            <person name="Kitaoka M."/>
        </authorList>
    </citation>
    <scope>NUCLEOTIDE SEQUENCE [LARGE SCALE GENOMIC DNA]</scope>
    <source>
        <strain evidence="2 3">BS15</strain>
    </source>
</reference>
<dbReference type="Proteomes" id="UP001342314">
    <property type="component" value="Unassembled WGS sequence"/>
</dbReference>
<comment type="caution">
    <text evidence="2">The sequence shown here is derived from an EMBL/GenBank/DDBJ whole genome shotgun (WGS) entry which is preliminary data.</text>
</comment>
<feature type="compositionally biased region" description="Basic and acidic residues" evidence="1">
    <location>
        <begin position="1"/>
        <end position="20"/>
    </location>
</feature>
<dbReference type="EMBL" id="BQKY01000011">
    <property type="protein sequence ID" value="GJN92519.1"/>
    <property type="molecule type" value="Genomic_DNA"/>
</dbReference>
<sequence length="662" mass="70924">MPPAHLDFELRPASESEPFRRSRTGASAVASSSSGSSRDQSSEAALSAAEPSTAQTTTPVLPAEPAAFDTLFPLQLDFSAPSEPSFTFDSSSFFSSAPRPATAAPASDFPDLAQQPGLGVPITADSAFSESLLQNLSASLCTVDDGFVMPSDLSALLASIPDGALAATAPPLGPPLPAATTLPQPSPATISAAFSTAQSAAAPSAPASHPNSVFASLAPPTSVPASAYEESFVRFCIDHVLPAWSATYPPATREVQTKRYRHMVATHEVCRRACAVAGAAYIRLLQIPPADPTWSASSTEITVGGSQKGLPAQYRDIRADPYPLVEPVLEVLRGEQRASIPLEAQLYALSDLHIALGAMDLPEKSYEVAATMNGVISRAFNSPSPVLNLSQLKTYSSFAIHAYAMIDFSRSIARREKTFVTCAYTHGEEDEEPVQRAGATGSAIDSGAHEMWFGLPSSLTFLLASATNLCASAHAHRTSPATASTPLPAELEARAYMLVDELESWRPRFSVYDQGRDRHAVSLAAEIGIQQETWRQTGLLLLHRHVFLLPPSHALLCPLLRKLLASLKAIYVLSQVRRAEAGVLFEWWSALYSTVAFLTGALVREREERDFIRRFIGAAGREPAYANLVKVLEATWLASDEHGGTADWYDVAREKGIGIVFF</sequence>
<accession>A0AAV5GRF2</accession>